<dbReference type="Gene3D" id="3.90.80.10">
    <property type="entry name" value="Inorganic pyrophosphatase"/>
    <property type="match status" value="1"/>
</dbReference>
<evidence type="ECO:0000256" key="6">
    <source>
        <dbReference type="ARBA" id="ARBA00022842"/>
    </source>
</evidence>
<evidence type="ECO:0000256" key="2">
    <source>
        <dbReference type="ARBA" id="ARBA00006220"/>
    </source>
</evidence>
<evidence type="ECO:0000256" key="9">
    <source>
        <dbReference type="SAM" id="Phobius"/>
    </source>
</evidence>
<dbReference type="EMBL" id="QZWG01000002">
    <property type="protein sequence ID" value="RZC26008.1"/>
    <property type="molecule type" value="Genomic_DNA"/>
</dbReference>
<evidence type="ECO:0000256" key="3">
    <source>
        <dbReference type="ARBA" id="ARBA00012146"/>
    </source>
</evidence>
<keyword evidence="9" id="KW-0812">Transmembrane</keyword>
<gene>
    <name evidence="10" type="ORF">D0Y65_004615</name>
</gene>
<dbReference type="EC" id="3.6.1.1" evidence="3"/>
<evidence type="ECO:0000256" key="7">
    <source>
        <dbReference type="ARBA" id="ARBA00047820"/>
    </source>
</evidence>
<dbReference type="GO" id="GO:0000287">
    <property type="term" value="F:magnesium ion binding"/>
    <property type="evidence" value="ECO:0007669"/>
    <property type="project" value="InterPro"/>
</dbReference>
<evidence type="ECO:0000256" key="1">
    <source>
        <dbReference type="ARBA" id="ARBA00001946"/>
    </source>
</evidence>
<keyword evidence="6" id="KW-0460">Magnesium</keyword>
<name>A0A445LRQ8_GLYSO</name>
<dbReference type="GO" id="GO:0004427">
    <property type="term" value="F:inorganic diphosphate phosphatase activity"/>
    <property type="evidence" value="ECO:0007669"/>
    <property type="project" value="UniProtKB-EC"/>
</dbReference>
<feature type="region of interest" description="Disordered" evidence="8">
    <location>
        <begin position="1"/>
        <end position="25"/>
    </location>
</feature>
<keyword evidence="5 10" id="KW-0378">Hydrolase</keyword>
<evidence type="ECO:0000256" key="8">
    <source>
        <dbReference type="SAM" id="MobiDB-lite"/>
    </source>
</evidence>
<feature type="compositionally biased region" description="Polar residues" evidence="8">
    <location>
        <begin position="9"/>
        <end position="25"/>
    </location>
</feature>
<dbReference type="InterPro" id="IPR036649">
    <property type="entry name" value="Pyrophosphatase_sf"/>
</dbReference>
<dbReference type="GO" id="GO:0005737">
    <property type="term" value="C:cytoplasm"/>
    <property type="evidence" value="ECO:0007669"/>
    <property type="project" value="InterPro"/>
</dbReference>
<comment type="caution">
    <text evidence="10">The sequence shown here is derived from an EMBL/GenBank/DDBJ whole genome shotgun (WGS) entry which is preliminary data.</text>
</comment>
<evidence type="ECO:0000256" key="5">
    <source>
        <dbReference type="ARBA" id="ARBA00022801"/>
    </source>
</evidence>
<organism evidence="10 11">
    <name type="scientific">Glycine soja</name>
    <name type="common">Wild soybean</name>
    <dbReference type="NCBI Taxonomy" id="3848"/>
    <lineage>
        <taxon>Eukaryota</taxon>
        <taxon>Viridiplantae</taxon>
        <taxon>Streptophyta</taxon>
        <taxon>Embryophyta</taxon>
        <taxon>Tracheophyta</taxon>
        <taxon>Spermatophyta</taxon>
        <taxon>Magnoliopsida</taxon>
        <taxon>eudicotyledons</taxon>
        <taxon>Gunneridae</taxon>
        <taxon>Pentapetalae</taxon>
        <taxon>rosids</taxon>
        <taxon>fabids</taxon>
        <taxon>Fabales</taxon>
        <taxon>Fabaceae</taxon>
        <taxon>Papilionoideae</taxon>
        <taxon>50 kb inversion clade</taxon>
        <taxon>NPAAA clade</taxon>
        <taxon>indigoferoid/millettioid clade</taxon>
        <taxon>Phaseoleae</taxon>
        <taxon>Glycine</taxon>
        <taxon>Glycine subgen. Soja</taxon>
    </lineage>
</organism>
<dbReference type="AlphaFoldDB" id="A0A445LRQ8"/>
<proteinExistence type="inferred from homology"/>
<sequence>MCCAHKYSKTPSISQAPQKPSSRGQNPVTMVAAAVATPLWQPQEQGFEEICGLLEQQISHSSSVDKAQIWQHLQRYSHLPDFNNYLAFIFSHAVLLRNCSFFSCECFFLVPIIQVSSMICSRELNREEPSGLGGPQCESYVLDSRGSFVERQAVVSRNNSYFMLFHASSLASFFHPIFAFFYFYAIFLKMSDNGEEAGENRLVPRLNERILSSLSRRSVAAHPWHDLEIGPEAPQIFNCVVEITKGSKVKYELDKKTGLIKVDRVLYSSVVYPHNYGFIPRTLCEDNDPIDKIHSKTKRMSTRR</sequence>
<dbReference type="Gene3D" id="1.25.10.10">
    <property type="entry name" value="Leucine-rich Repeat Variant"/>
    <property type="match status" value="1"/>
</dbReference>
<keyword evidence="9" id="KW-1133">Transmembrane helix</keyword>
<evidence type="ECO:0000313" key="11">
    <source>
        <dbReference type="Proteomes" id="UP000289340"/>
    </source>
</evidence>
<evidence type="ECO:0000256" key="4">
    <source>
        <dbReference type="ARBA" id="ARBA00022723"/>
    </source>
</evidence>
<dbReference type="Proteomes" id="UP000289340">
    <property type="component" value="Chromosome 2"/>
</dbReference>
<reference evidence="10 11" key="1">
    <citation type="submission" date="2018-09" db="EMBL/GenBank/DDBJ databases">
        <title>A high-quality reference genome of wild soybean provides a powerful tool to mine soybean genomes.</title>
        <authorList>
            <person name="Xie M."/>
            <person name="Chung C.Y.L."/>
            <person name="Li M.-W."/>
            <person name="Wong F.-L."/>
            <person name="Chan T.-F."/>
            <person name="Lam H.-M."/>
        </authorList>
    </citation>
    <scope>NUCLEOTIDE SEQUENCE [LARGE SCALE GENOMIC DNA]</scope>
    <source>
        <strain evidence="11">cv. W05</strain>
        <tissue evidence="10">Hypocotyl of etiolated seedlings</tissue>
    </source>
</reference>
<keyword evidence="9" id="KW-0472">Membrane</keyword>
<keyword evidence="11" id="KW-1185">Reference proteome</keyword>
<comment type="similarity">
    <text evidence="2">Belongs to the PPase family.</text>
</comment>
<dbReference type="Pfam" id="PF00719">
    <property type="entry name" value="Pyrophosphatase"/>
    <property type="match status" value="1"/>
</dbReference>
<protein>
    <recommendedName>
        <fullName evidence="3">inorganic diphosphatase</fullName>
        <ecNumber evidence="3">3.6.1.1</ecNumber>
    </recommendedName>
</protein>
<comment type="catalytic activity">
    <reaction evidence="7">
        <text>diphosphate + H2O = 2 phosphate + H(+)</text>
        <dbReference type="Rhea" id="RHEA:24576"/>
        <dbReference type="ChEBI" id="CHEBI:15377"/>
        <dbReference type="ChEBI" id="CHEBI:15378"/>
        <dbReference type="ChEBI" id="CHEBI:33019"/>
        <dbReference type="ChEBI" id="CHEBI:43474"/>
        <dbReference type="EC" id="3.6.1.1"/>
    </reaction>
</comment>
<dbReference type="InterPro" id="IPR008162">
    <property type="entry name" value="Pyrophosphatase"/>
</dbReference>
<dbReference type="GO" id="GO:0006796">
    <property type="term" value="P:phosphate-containing compound metabolic process"/>
    <property type="evidence" value="ECO:0007669"/>
    <property type="project" value="InterPro"/>
</dbReference>
<accession>A0A445LRQ8</accession>
<dbReference type="InterPro" id="IPR011989">
    <property type="entry name" value="ARM-like"/>
</dbReference>
<dbReference type="SUPFAM" id="SSF50324">
    <property type="entry name" value="Inorganic pyrophosphatase"/>
    <property type="match status" value="1"/>
</dbReference>
<feature type="transmembrane region" description="Helical" evidence="9">
    <location>
        <begin position="161"/>
        <end position="184"/>
    </location>
</feature>
<dbReference type="PANTHER" id="PTHR10286">
    <property type="entry name" value="INORGANIC PYROPHOSPHATASE"/>
    <property type="match status" value="1"/>
</dbReference>
<evidence type="ECO:0000313" key="10">
    <source>
        <dbReference type="EMBL" id="RZC26008.1"/>
    </source>
</evidence>
<keyword evidence="4" id="KW-0479">Metal-binding</keyword>
<comment type="cofactor">
    <cofactor evidence="1">
        <name>Mg(2+)</name>
        <dbReference type="ChEBI" id="CHEBI:18420"/>
    </cofactor>
</comment>